<evidence type="ECO:0000313" key="13">
    <source>
        <dbReference type="Proteomes" id="UP000799640"/>
    </source>
</evidence>
<dbReference type="Pfam" id="PF03663">
    <property type="entry name" value="Glyco_hydro_76"/>
    <property type="match status" value="1"/>
</dbReference>
<keyword evidence="11" id="KW-1133">Transmembrane helix</keyword>
<dbReference type="PIRSF" id="PIRSF016302">
    <property type="entry name" value="Man_a_manosd"/>
    <property type="match status" value="1"/>
</dbReference>
<accession>A0A6G1I2C8</accession>
<dbReference type="AlphaFoldDB" id="A0A6G1I2C8"/>
<comment type="subcellular location">
    <subcellularLocation>
        <location evidence="2">Endomembrane system</location>
    </subcellularLocation>
</comment>
<dbReference type="GO" id="GO:0008496">
    <property type="term" value="F:mannan endo-1,6-alpha-mannosidase activity"/>
    <property type="evidence" value="ECO:0007669"/>
    <property type="project" value="UniProtKB-EC"/>
</dbReference>
<evidence type="ECO:0000256" key="3">
    <source>
        <dbReference type="ARBA" id="ARBA00009699"/>
    </source>
</evidence>
<keyword evidence="5" id="KW-0732">Signal</keyword>
<evidence type="ECO:0000256" key="4">
    <source>
        <dbReference type="ARBA" id="ARBA00012350"/>
    </source>
</evidence>
<dbReference type="GO" id="GO:0009272">
    <property type="term" value="P:fungal-type cell wall biogenesis"/>
    <property type="evidence" value="ECO:0007669"/>
    <property type="project" value="TreeGrafter"/>
</dbReference>
<dbReference type="InterPro" id="IPR008928">
    <property type="entry name" value="6-hairpin_glycosidase_sf"/>
</dbReference>
<dbReference type="PANTHER" id="PTHR12145">
    <property type="entry name" value="MANNAN ENDO-1,6-ALPHA-MANNOSIDASE DCW1"/>
    <property type="match status" value="1"/>
</dbReference>
<dbReference type="GO" id="GO:0012505">
    <property type="term" value="C:endomembrane system"/>
    <property type="evidence" value="ECO:0007669"/>
    <property type="project" value="UniProtKB-SubCell"/>
</dbReference>
<feature type="transmembrane region" description="Helical" evidence="11">
    <location>
        <begin position="426"/>
        <end position="446"/>
    </location>
</feature>
<evidence type="ECO:0000256" key="10">
    <source>
        <dbReference type="SAM" id="MobiDB-lite"/>
    </source>
</evidence>
<evidence type="ECO:0000256" key="1">
    <source>
        <dbReference type="ARBA" id="ARBA00001452"/>
    </source>
</evidence>
<evidence type="ECO:0000256" key="2">
    <source>
        <dbReference type="ARBA" id="ARBA00004308"/>
    </source>
</evidence>
<comment type="similarity">
    <text evidence="3">Belongs to the glycosyl hydrolase 76 family.</text>
</comment>
<evidence type="ECO:0000256" key="6">
    <source>
        <dbReference type="ARBA" id="ARBA00022801"/>
    </source>
</evidence>
<keyword evidence="9" id="KW-0326">Glycosidase</keyword>
<dbReference type="Gene3D" id="1.50.10.20">
    <property type="match status" value="1"/>
</dbReference>
<evidence type="ECO:0000313" key="12">
    <source>
        <dbReference type="EMBL" id="KAF2402412.1"/>
    </source>
</evidence>
<keyword evidence="7 11" id="KW-0472">Membrane</keyword>
<dbReference type="OrthoDB" id="4187847at2759"/>
<dbReference type="InterPro" id="IPR014480">
    <property type="entry name" value="Mannan-1_6-alpha_mannosidase"/>
</dbReference>
<feature type="region of interest" description="Disordered" evidence="10">
    <location>
        <begin position="392"/>
        <end position="416"/>
    </location>
</feature>
<feature type="non-terminal residue" evidence="12">
    <location>
        <position position="447"/>
    </location>
</feature>
<sequence length="447" mass="49212">LFLAAVCCHVSAIELDLTSTDSIKKASSTITRGLLKYYHGNEPGQIPGALPKPYYWWQAGAMWGELIEYWSYTGDTTYNDIVTQALLFQMGQDRNYMPANWSNEEGNDDQSFWAFSVLTAAELKFPDPPDDKPSWLALAQAVFNTQVPRWDTQTCGGGLRWQILFTNPGWTYKNTISNGALFQLSARLARYTGNATYALWADKVWDWLASTPNLTPEFQVNDGSDVAKNCTDANHNQWTYNYGTMLMGAANMYNYTDGNPLWKKRVQGLLDVSLKNFFPLVNPQGQTLPHNAMVEISCEWARSCNPDQTSFKAYLARWMAATTQLAPFTFNPIMLKLQSSARGAAMQCSGGDDKVTCGRDWNTAIWDGFSGVGEQMSALAVIQSILITKAPRPVTSTSGGTSKGDPNAGGQAKGPRVDKVTKASKVAAGFLTTFLMVATLGLAAFMI</sequence>
<dbReference type="EC" id="3.2.1.101" evidence="4"/>
<evidence type="ECO:0000256" key="9">
    <source>
        <dbReference type="ARBA" id="ARBA00023295"/>
    </source>
</evidence>
<keyword evidence="6" id="KW-0378">Hydrolase</keyword>
<dbReference type="InterPro" id="IPR005198">
    <property type="entry name" value="Glyco_hydro_76"/>
</dbReference>
<dbReference type="EMBL" id="ML996691">
    <property type="protein sequence ID" value="KAF2402412.1"/>
    <property type="molecule type" value="Genomic_DNA"/>
</dbReference>
<protein>
    <recommendedName>
        <fullName evidence="4">mannan endo-1,6-alpha-mannosidase</fullName>
        <ecNumber evidence="4">3.2.1.101</ecNumber>
    </recommendedName>
</protein>
<keyword evidence="13" id="KW-1185">Reference proteome</keyword>
<proteinExistence type="inferred from homology"/>
<dbReference type="Proteomes" id="UP000799640">
    <property type="component" value="Unassembled WGS sequence"/>
</dbReference>
<evidence type="ECO:0000256" key="7">
    <source>
        <dbReference type="ARBA" id="ARBA00023136"/>
    </source>
</evidence>
<gene>
    <name evidence="12" type="ORF">EJ06DRAFT_456069</name>
</gene>
<feature type="non-terminal residue" evidence="12">
    <location>
        <position position="1"/>
    </location>
</feature>
<dbReference type="FunFam" id="1.50.10.20:FF:000006">
    <property type="entry name" value="Mannan endo-1,6-alpha-mannosidase"/>
    <property type="match status" value="1"/>
</dbReference>
<name>A0A6G1I2C8_9PEZI</name>
<evidence type="ECO:0000256" key="11">
    <source>
        <dbReference type="SAM" id="Phobius"/>
    </source>
</evidence>
<dbReference type="SUPFAM" id="SSF48208">
    <property type="entry name" value="Six-hairpin glycosidases"/>
    <property type="match status" value="1"/>
</dbReference>
<keyword evidence="8" id="KW-0325">Glycoprotein</keyword>
<evidence type="ECO:0000256" key="5">
    <source>
        <dbReference type="ARBA" id="ARBA00022729"/>
    </source>
</evidence>
<reference evidence="12" key="1">
    <citation type="journal article" date="2020" name="Stud. Mycol.">
        <title>101 Dothideomycetes genomes: a test case for predicting lifestyles and emergence of pathogens.</title>
        <authorList>
            <person name="Haridas S."/>
            <person name="Albert R."/>
            <person name="Binder M."/>
            <person name="Bloem J."/>
            <person name="Labutti K."/>
            <person name="Salamov A."/>
            <person name="Andreopoulos B."/>
            <person name="Baker S."/>
            <person name="Barry K."/>
            <person name="Bills G."/>
            <person name="Bluhm B."/>
            <person name="Cannon C."/>
            <person name="Castanera R."/>
            <person name="Culley D."/>
            <person name="Daum C."/>
            <person name="Ezra D."/>
            <person name="Gonzalez J."/>
            <person name="Henrissat B."/>
            <person name="Kuo A."/>
            <person name="Liang C."/>
            <person name="Lipzen A."/>
            <person name="Lutzoni F."/>
            <person name="Magnuson J."/>
            <person name="Mondo S."/>
            <person name="Nolan M."/>
            <person name="Ohm R."/>
            <person name="Pangilinan J."/>
            <person name="Park H.-J."/>
            <person name="Ramirez L."/>
            <person name="Alfaro M."/>
            <person name="Sun H."/>
            <person name="Tritt A."/>
            <person name="Yoshinaga Y."/>
            <person name="Zwiers L.-H."/>
            <person name="Turgeon B."/>
            <person name="Goodwin S."/>
            <person name="Spatafora J."/>
            <person name="Crous P."/>
            <person name="Grigoriev I."/>
        </authorList>
    </citation>
    <scope>NUCLEOTIDE SEQUENCE</scope>
    <source>
        <strain evidence="12">CBS 262.69</strain>
    </source>
</reference>
<dbReference type="PANTHER" id="PTHR12145:SF36">
    <property type="entry name" value="MANNAN ENDO-1,6-ALPHA-MANNOSIDASE DCW1"/>
    <property type="match status" value="1"/>
</dbReference>
<dbReference type="GO" id="GO:0016052">
    <property type="term" value="P:carbohydrate catabolic process"/>
    <property type="evidence" value="ECO:0007669"/>
    <property type="project" value="InterPro"/>
</dbReference>
<keyword evidence="11" id="KW-0812">Transmembrane</keyword>
<evidence type="ECO:0000256" key="8">
    <source>
        <dbReference type="ARBA" id="ARBA00023180"/>
    </source>
</evidence>
<organism evidence="12 13">
    <name type="scientific">Trichodelitschia bisporula</name>
    <dbReference type="NCBI Taxonomy" id="703511"/>
    <lineage>
        <taxon>Eukaryota</taxon>
        <taxon>Fungi</taxon>
        <taxon>Dikarya</taxon>
        <taxon>Ascomycota</taxon>
        <taxon>Pezizomycotina</taxon>
        <taxon>Dothideomycetes</taxon>
        <taxon>Dothideomycetes incertae sedis</taxon>
        <taxon>Phaeotrichales</taxon>
        <taxon>Phaeotrichaceae</taxon>
        <taxon>Trichodelitschia</taxon>
    </lineage>
</organism>
<comment type="catalytic activity">
    <reaction evidence="1">
        <text>Random hydrolysis of (1-&gt;6)-alpha-D-mannosidic linkages in unbranched (1-&gt;6)-mannans.</text>
        <dbReference type="EC" id="3.2.1.101"/>
    </reaction>
</comment>